<name>A0ABN7APZ3_9HEMI</name>
<reference evidence="7 8" key="1">
    <citation type="submission" date="2023-09" db="EMBL/GenBank/DDBJ databases">
        <title>Nesidiocoris tenuis whole genome shotgun sequence.</title>
        <authorList>
            <person name="Shibata T."/>
            <person name="Shimoda M."/>
            <person name="Kobayashi T."/>
            <person name="Uehara T."/>
        </authorList>
    </citation>
    <scope>NUCLEOTIDE SEQUENCE [LARGE SCALE GENOMIC DNA]</scope>
    <source>
        <strain evidence="7 8">Japan</strain>
    </source>
</reference>
<dbReference type="InterPro" id="IPR040985">
    <property type="entry name" value="Nup54_C"/>
</dbReference>
<accession>A0ABN7APZ3</accession>
<dbReference type="InterPro" id="IPR024864">
    <property type="entry name" value="Nup54/Nup57/Nup44"/>
</dbReference>
<comment type="subcellular location">
    <subcellularLocation>
        <location evidence="1">Nucleus</location>
    </subcellularLocation>
</comment>
<feature type="domain" description="Nucleoporin Nup54 alpha-helical" evidence="5">
    <location>
        <begin position="374"/>
        <end position="510"/>
    </location>
</feature>
<dbReference type="InterPro" id="IPR025712">
    <property type="entry name" value="Nup54_alpha-helical_dom"/>
</dbReference>
<dbReference type="PANTHER" id="PTHR13000:SF0">
    <property type="entry name" value="NUCLEOPORIN P54"/>
    <property type="match status" value="1"/>
</dbReference>
<proteinExistence type="predicted"/>
<protein>
    <submittedName>
        <fullName evidence="7">Nucleoporin</fullName>
    </submittedName>
</protein>
<evidence type="ECO:0000256" key="2">
    <source>
        <dbReference type="ARBA" id="ARBA00022448"/>
    </source>
</evidence>
<sequence length="576" mass="62465">MSISFGNTTFGAPSATSAPAFGFGASTTTAKPATGFGTSSFSFGSASTATTAPNFGLGSNTAATTTPGFGGFSGFGTTATSTQAPTFGGFGSTTTSQATTFSGFGAPTTTTSGFSFGGFGTTTTATSTTPSLFSGFGQPQTQTGGAFGKPFGATATPSAGLGSFGLGSGLGTGFGQQQPQQTQTAANAQQSENEQVLNSVLNCCMFGDEKDQVLAQWNLLQACWGTGKGYYNTQLPPVEYTPRNPYYKFKAIAYSKKPAVEARDGFVSLQFNKKFDELRPQQEQMRAALNNLINKPNLALHVDSIQAMSESVSKVNVYVEEKVQSGQTKRIPSPDLANYLINSHKQQLMNMGVSDVYPFVAFDKDYIQEYLNNPPAGIGANMWRQAQCDNPDVEKYIPVPLLGFSDIRWRYNCQVEETRKHQAFLDQIADAVTKLKSQNEESLLKILEYKHKVVDLEHRILKLMVKQQITQNIGISLQPEEEILRSQLDSIQARLNSPQLSGKLSEMLTQIRLHKQEASQQNSDAYNMSLSMQQTIKQFLATQEFGIKSLMDTMQGDVEDIKKMRAEMISTSKQKS</sequence>
<evidence type="ECO:0000313" key="7">
    <source>
        <dbReference type="EMBL" id="BES93499.1"/>
    </source>
</evidence>
<evidence type="ECO:0000256" key="1">
    <source>
        <dbReference type="ARBA" id="ARBA00004123"/>
    </source>
</evidence>
<evidence type="ECO:0000259" key="5">
    <source>
        <dbReference type="Pfam" id="PF13874"/>
    </source>
</evidence>
<gene>
    <name evidence="7" type="ORF">NTJ_06308</name>
</gene>
<feature type="compositionally biased region" description="Low complexity" evidence="4">
    <location>
        <begin position="175"/>
        <end position="190"/>
    </location>
</feature>
<organism evidence="7 8">
    <name type="scientific">Nesidiocoris tenuis</name>
    <dbReference type="NCBI Taxonomy" id="355587"/>
    <lineage>
        <taxon>Eukaryota</taxon>
        <taxon>Metazoa</taxon>
        <taxon>Ecdysozoa</taxon>
        <taxon>Arthropoda</taxon>
        <taxon>Hexapoda</taxon>
        <taxon>Insecta</taxon>
        <taxon>Pterygota</taxon>
        <taxon>Neoptera</taxon>
        <taxon>Paraneoptera</taxon>
        <taxon>Hemiptera</taxon>
        <taxon>Heteroptera</taxon>
        <taxon>Panheteroptera</taxon>
        <taxon>Cimicomorpha</taxon>
        <taxon>Miridae</taxon>
        <taxon>Dicyphina</taxon>
        <taxon>Nesidiocoris</taxon>
    </lineage>
</organism>
<dbReference type="PANTHER" id="PTHR13000">
    <property type="entry name" value="NUCLEOPORIN P54"/>
    <property type="match status" value="1"/>
</dbReference>
<keyword evidence="3" id="KW-0539">Nucleus</keyword>
<evidence type="ECO:0000313" key="8">
    <source>
        <dbReference type="Proteomes" id="UP001307889"/>
    </source>
</evidence>
<dbReference type="Pfam" id="PF13874">
    <property type="entry name" value="Nup54"/>
    <property type="match status" value="1"/>
</dbReference>
<dbReference type="Gene3D" id="1.20.5.170">
    <property type="match status" value="1"/>
</dbReference>
<dbReference type="Proteomes" id="UP001307889">
    <property type="component" value="Chromosome 4"/>
</dbReference>
<feature type="region of interest" description="Disordered" evidence="4">
    <location>
        <begin position="170"/>
        <end position="190"/>
    </location>
</feature>
<evidence type="ECO:0000256" key="3">
    <source>
        <dbReference type="ARBA" id="ARBA00023242"/>
    </source>
</evidence>
<dbReference type="Gene3D" id="1.20.5.490">
    <property type="entry name" value="Single helix bin"/>
    <property type="match status" value="1"/>
</dbReference>
<feature type="domain" description="Nup54 C-terminal interacting" evidence="6">
    <location>
        <begin position="526"/>
        <end position="562"/>
    </location>
</feature>
<keyword evidence="2" id="KW-0813">Transport</keyword>
<dbReference type="Pfam" id="PF18437">
    <property type="entry name" value="Nup54_C"/>
    <property type="match status" value="1"/>
</dbReference>
<evidence type="ECO:0000259" key="6">
    <source>
        <dbReference type="Pfam" id="PF18437"/>
    </source>
</evidence>
<keyword evidence="8" id="KW-1185">Reference proteome</keyword>
<evidence type="ECO:0000256" key="4">
    <source>
        <dbReference type="SAM" id="MobiDB-lite"/>
    </source>
</evidence>
<dbReference type="EMBL" id="AP028912">
    <property type="protein sequence ID" value="BES93499.1"/>
    <property type="molecule type" value="Genomic_DNA"/>
</dbReference>